<accession>Q1D5J3</accession>
<dbReference type="Proteomes" id="UP000002402">
    <property type="component" value="Chromosome"/>
</dbReference>
<dbReference type="STRING" id="246197.MXAN_3900"/>
<proteinExistence type="predicted"/>
<reference evidence="1 2" key="1">
    <citation type="journal article" date="2006" name="Proc. Natl. Acad. Sci. U.S.A.">
        <title>Evolution of sensory complexity recorded in a myxobacterial genome.</title>
        <authorList>
            <person name="Goldman B.S."/>
            <person name="Nierman W.C."/>
            <person name="Kaiser D."/>
            <person name="Slater S.C."/>
            <person name="Durkin A.S."/>
            <person name="Eisen J.A."/>
            <person name="Ronning C.M."/>
            <person name="Barbazuk W.B."/>
            <person name="Blanchard M."/>
            <person name="Field C."/>
            <person name="Halling C."/>
            <person name="Hinkle G."/>
            <person name="Iartchuk O."/>
            <person name="Kim H.S."/>
            <person name="Mackenzie C."/>
            <person name="Madupu R."/>
            <person name="Miller N."/>
            <person name="Shvartsbeyn A."/>
            <person name="Sullivan S.A."/>
            <person name="Vaudin M."/>
            <person name="Wiegand R."/>
            <person name="Kaplan H.B."/>
        </authorList>
    </citation>
    <scope>NUCLEOTIDE SEQUENCE [LARGE SCALE GENOMIC DNA]</scope>
    <source>
        <strain evidence="2">DK1622</strain>
    </source>
</reference>
<dbReference type="EMBL" id="CP000113">
    <property type="protein sequence ID" value="ABF91509.1"/>
    <property type="molecule type" value="Genomic_DNA"/>
</dbReference>
<evidence type="ECO:0000313" key="2">
    <source>
        <dbReference type="Proteomes" id="UP000002402"/>
    </source>
</evidence>
<dbReference type="InterPro" id="IPR038282">
    <property type="entry name" value="DUF2267_sf"/>
</dbReference>
<evidence type="ECO:0000313" key="1">
    <source>
        <dbReference type="EMBL" id="ABF91509.1"/>
    </source>
</evidence>
<evidence type="ECO:0008006" key="3">
    <source>
        <dbReference type="Google" id="ProtNLM"/>
    </source>
</evidence>
<dbReference type="InterPro" id="IPR018727">
    <property type="entry name" value="DUF2267"/>
</dbReference>
<dbReference type="Gene3D" id="1.10.490.110">
    <property type="entry name" value="Uncharacterized conserved protein DUF2267"/>
    <property type="match status" value="1"/>
</dbReference>
<name>Q1D5J3_MYXXD</name>
<dbReference type="eggNOG" id="COG5502">
    <property type="taxonomic scope" value="Bacteria"/>
</dbReference>
<gene>
    <name evidence="1" type="ordered locus">MXAN_3900</name>
</gene>
<protein>
    <recommendedName>
        <fullName evidence="3">DUF2267 domain-containing protein</fullName>
    </recommendedName>
</protein>
<dbReference type="HOGENOM" id="CLU_1106225_0_0_7"/>
<dbReference type="Pfam" id="PF10025">
    <property type="entry name" value="DUF2267"/>
    <property type="match status" value="1"/>
</dbReference>
<dbReference type="KEGG" id="mxa:MXAN_3900"/>
<sequence length="251" mass="27279">MASGSRMDGLGAAERSTLFLLGEGLCPPEILPRVQGELLVIQRAIRHSRFAWEHPFGHPPPGRRAKARGALRLKRAPAVATMTGARHGRTGIQGGNPMAEYTDPPINNATPVKERDEPQDLQGFLDELGNSREFQVNGVDARKGAEAVFCTLARRLSDGEDLKLLWSLGKGGIGTLLGTCNIHRGPSHAKRMGRAEFITDVADHLRIPGDQALRVLTVVFTAIRDRIPDDEVAAVASQLPADLADLWRRPV</sequence>
<dbReference type="EnsemblBacteria" id="ABF91509">
    <property type="protein sequence ID" value="ABF91509"/>
    <property type="gene ID" value="MXAN_3900"/>
</dbReference>
<dbReference type="AlphaFoldDB" id="Q1D5J3"/>
<organism evidence="1 2">
    <name type="scientific">Myxococcus xanthus (strain DK1622)</name>
    <dbReference type="NCBI Taxonomy" id="246197"/>
    <lineage>
        <taxon>Bacteria</taxon>
        <taxon>Pseudomonadati</taxon>
        <taxon>Myxococcota</taxon>
        <taxon>Myxococcia</taxon>
        <taxon>Myxococcales</taxon>
        <taxon>Cystobacterineae</taxon>
        <taxon>Myxococcaceae</taxon>
        <taxon>Myxococcus</taxon>
    </lineage>
</organism>
<keyword evidence="2" id="KW-1185">Reference proteome</keyword>